<dbReference type="Gene3D" id="3.40.50.1820">
    <property type="entry name" value="alpha/beta hydrolase"/>
    <property type="match status" value="1"/>
</dbReference>
<feature type="domain" description="Alpha/beta hydrolase fold-3" evidence="4">
    <location>
        <begin position="160"/>
        <end position="407"/>
    </location>
</feature>
<comment type="similarity">
    <text evidence="1">Belongs to the 'GDXG' lipolytic enzyme family.</text>
</comment>
<dbReference type="GeneID" id="92004126"/>
<evidence type="ECO:0000259" key="4">
    <source>
        <dbReference type="Pfam" id="PF07859"/>
    </source>
</evidence>
<accession>A0ABR3CT82</accession>
<organism evidence="5 6">
    <name type="scientific">Diplodia seriata</name>
    <dbReference type="NCBI Taxonomy" id="420778"/>
    <lineage>
        <taxon>Eukaryota</taxon>
        <taxon>Fungi</taxon>
        <taxon>Dikarya</taxon>
        <taxon>Ascomycota</taxon>
        <taxon>Pezizomycotina</taxon>
        <taxon>Dothideomycetes</taxon>
        <taxon>Dothideomycetes incertae sedis</taxon>
        <taxon>Botryosphaeriales</taxon>
        <taxon>Botryosphaeriaceae</taxon>
        <taxon>Diplodia</taxon>
    </lineage>
</organism>
<dbReference type="PANTHER" id="PTHR48081:SF25">
    <property type="entry name" value="PUTATIVE (AFU_ORTHOLOGUE AFUA_3G11560)-RELATED"/>
    <property type="match status" value="1"/>
</dbReference>
<dbReference type="InterPro" id="IPR029058">
    <property type="entry name" value="AB_hydrolase_fold"/>
</dbReference>
<keyword evidence="6" id="KW-1185">Reference proteome</keyword>
<sequence length="498" mass="53676">MSDMPASALLGFLVPKLPFLVKTAFMNAFSMSPNASKWDLKTEIIIAILRSELSKNPPPTITEQQNTTTKIPEVKGPMWVSKVTMPAPPEDDVLQKLLQAINDMKTTGTEQYTVPPLLPVSGEWHGHRANAAKDAPEPAGLSEADKYARLMQEAGSDAVVLYFHGGAYYLMDASSQRPATARYAQMLPGGGGRTFAVRYRLAPQNAFPAALLDALVAYISLLHPPPGAAHAPVPAHRIVLAGDSAGGNLALVLMQTLLQWHRSSSSSSSSSSPPSVRWHGATVSIPLPGAMALASPWADLTRALPSQRTNRSFDYLPGPEWRGSVYPPCPAWPANPPRPHLYAEAPALLHPLASPCVPDAGWHGCPPTLFVVGEEMMADESRVVAARMVAQGVAVGWMQFEAMPHCFGLVMEDCEAARVMREGWREWVAEALGEGGKGVQTKGEFFAARSCAAKVVDMRNLAEGLGDERVLELMREAQEKLVREGGRDGNVAEQTPVV</sequence>
<feature type="active site" evidence="3">
    <location>
        <position position="244"/>
    </location>
</feature>
<dbReference type="RefSeq" id="XP_066636837.1">
    <property type="nucleotide sequence ID" value="XM_066771558.1"/>
</dbReference>
<reference evidence="5 6" key="1">
    <citation type="submission" date="2024-02" db="EMBL/GenBank/DDBJ databases">
        <title>De novo assembly and annotation of 12 fungi associated with fruit tree decline syndrome in Ontario, Canada.</title>
        <authorList>
            <person name="Sulman M."/>
            <person name="Ellouze W."/>
            <person name="Ilyukhin E."/>
        </authorList>
    </citation>
    <scope>NUCLEOTIDE SEQUENCE [LARGE SCALE GENOMIC DNA]</scope>
    <source>
        <strain evidence="5 6">FDS-637</strain>
    </source>
</reference>
<dbReference type="SUPFAM" id="SSF53474">
    <property type="entry name" value="alpha/beta-Hydrolases"/>
    <property type="match status" value="1"/>
</dbReference>
<dbReference type="PANTHER" id="PTHR48081">
    <property type="entry name" value="AB HYDROLASE SUPERFAMILY PROTEIN C4A8.06C"/>
    <property type="match status" value="1"/>
</dbReference>
<evidence type="ECO:0000256" key="1">
    <source>
        <dbReference type="ARBA" id="ARBA00010515"/>
    </source>
</evidence>
<evidence type="ECO:0000256" key="3">
    <source>
        <dbReference type="PROSITE-ProRule" id="PRU10038"/>
    </source>
</evidence>
<evidence type="ECO:0000313" key="6">
    <source>
        <dbReference type="Proteomes" id="UP001430584"/>
    </source>
</evidence>
<comment type="caution">
    <text evidence="5">The sequence shown here is derived from an EMBL/GenBank/DDBJ whole genome shotgun (WGS) entry which is preliminary data.</text>
</comment>
<proteinExistence type="inferred from homology"/>
<dbReference type="Pfam" id="PF07859">
    <property type="entry name" value="Abhydrolase_3"/>
    <property type="match status" value="1"/>
</dbReference>
<dbReference type="InterPro" id="IPR033140">
    <property type="entry name" value="Lipase_GDXG_put_SER_AS"/>
</dbReference>
<evidence type="ECO:0000256" key="2">
    <source>
        <dbReference type="ARBA" id="ARBA00022801"/>
    </source>
</evidence>
<dbReference type="EMBL" id="JAJVCZ030000001">
    <property type="protein sequence ID" value="KAL0264097.1"/>
    <property type="molecule type" value="Genomic_DNA"/>
</dbReference>
<name>A0ABR3CT82_9PEZI</name>
<dbReference type="InterPro" id="IPR050300">
    <property type="entry name" value="GDXG_lipolytic_enzyme"/>
</dbReference>
<protein>
    <recommendedName>
        <fullName evidence="4">Alpha/beta hydrolase fold-3 domain-containing protein</fullName>
    </recommendedName>
</protein>
<keyword evidence="2" id="KW-0378">Hydrolase</keyword>
<evidence type="ECO:0000313" key="5">
    <source>
        <dbReference type="EMBL" id="KAL0264097.1"/>
    </source>
</evidence>
<dbReference type="InterPro" id="IPR013094">
    <property type="entry name" value="AB_hydrolase_3"/>
</dbReference>
<dbReference type="Proteomes" id="UP001430584">
    <property type="component" value="Unassembled WGS sequence"/>
</dbReference>
<dbReference type="PROSITE" id="PS01174">
    <property type="entry name" value="LIPASE_GDXG_SER"/>
    <property type="match status" value="1"/>
</dbReference>
<gene>
    <name evidence="5" type="ORF">SLS55_000041</name>
</gene>